<evidence type="ECO:0000259" key="11">
    <source>
        <dbReference type="Pfam" id="PF12849"/>
    </source>
</evidence>
<keyword evidence="6 10" id="KW-0592">Phosphate transport</keyword>
<gene>
    <name evidence="12" type="ORF">SAMN05421743_111148</name>
</gene>
<feature type="signal peptide" evidence="10">
    <location>
        <begin position="1"/>
        <end position="24"/>
    </location>
</feature>
<dbReference type="PANTHER" id="PTHR30570:SF1">
    <property type="entry name" value="PHOSPHATE-BINDING PROTEIN PSTS"/>
    <property type="match status" value="1"/>
</dbReference>
<evidence type="ECO:0000256" key="6">
    <source>
        <dbReference type="ARBA" id="ARBA00022592"/>
    </source>
</evidence>
<comment type="subcellular location">
    <subcellularLocation>
        <location evidence="2 10">Cell membrane</location>
        <topology evidence="2 10">Lipid-anchor</topology>
    </subcellularLocation>
</comment>
<keyword evidence="5 10" id="KW-0813">Transport</keyword>
<dbReference type="PROSITE" id="PS51257">
    <property type="entry name" value="PROKAR_LIPOPROTEIN"/>
    <property type="match status" value="1"/>
</dbReference>
<evidence type="ECO:0000256" key="7">
    <source>
        <dbReference type="ARBA" id="ARBA00022729"/>
    </source>
</evidence>
<dbReference type="GO" id="GO:0005886">
    <property type="term" value="C:plasma membrane"/>
    <property type="evidence" value="ECO:0007669"/>
    <property type="project" value="UniProtKB-SubCell"/>
</dbReference>
<evidence type="ECO:0000256" key="10">
    <source>
        <dbReference type="RuleBase" id="RU367119"/>
    </source>
</evidence>
<evidence type="ECO:0000256" key="1">
    <source>
        <dbReference type="ARBA" id="ARBA00002841"/>
    </source>
</evidence>
<dbReference type="Pfam" id="PF12849">
    <property type="entry name" value="PBP_like_2"/>
    <property type="match status" value="1"/>
</dbReference>
<feature type="domain" description="PBP" evidence="11">
    <location>
        <begin position="37"/>
        <end position="290"/>
    </location>
</feature>
<organism evidence="12 13">
    <name type="scientific">Thalassobacillus cyri</name>
    <dbReference type="NCBI Taxonomy" id="571932"/>
    <lineage>
        <taxon>Bacteria</taxon>
        <taxon>Bacillati</taxon>
        <taxon>Bacillota</taxon>
        <taxon>Bacilli</taxon>
        <taxon>Bacillales</taxon>
        <taxon>Bacillaceae</taxon>
        <taxon>Thalassobacillus</taxon>
    </lineage>
</organism>
<dbReference type="RefSeq" id="WP_093045583.1">
    <property type="nucleotide sequence ID" value="NZ_FNQR01000011.1"/>
</dbReference>
<comment type="function">
    <text evidence="10">Involved in the system for phosphate transport across the cytoplasmic membrane.</text>
</comment>
<dbReference type="GO" id="GO:0042301">
    <property type="term" value="F:phosphate ion binding"/>
    <property type="evidence" value="ECO:0007669"/>
    <property type="project" value="UniProtKB-UniRule"/>
</dbReference>
<dbReference type="OrthoDB" id="9790048at2"/>
<keyword evidence="10" id="KW-0472">Membrane</keyword>
<keyword evidence="13" id="KW-1185">Reference proteome</keyword>
<proteinExistence type="inferred from homology"/>
<protein>
    <recommendedName>
        <fullName evidence="10">Phosphate-binding protein</fullName>
    </recommendedName>
</protein>
<keyword evidence="7 10" id="KW-0732">Signal</keyword>
<dbReference type="GO" id="GO:0006817">
    <property type="term" value="P:phosphate ion transport"/>
    <property type="evidence" value="ECO:0007669"/>
    <property type="project" value="UniProtKB-UniRule"/>
</dbReference>
<dbReference type="EMBL" id="FNQR01000011">
    <property type="protein sequence ID" value="SEA97238.1"/>
    <property type="molecule type" value="Genomic_DNA"/>
</dbReference>
<keyword evidence="9 10" id="KW-0449">Lipoprotein</keyword>
<dbReference type="PANTHER" id="PTHR30570">
    <property type="entry name" value="PERIPLASMIC PHOSPHATE BINDING COMPONENT OF PHOSPHATE ABC TRANSPORTER"/>
    <property type="match status" value="1"/>
</dbReference>
<evidence type="ECO:0000256" key="4">
    <source>
        <dbReference type="ARBA" id="ARBA00011529"/>
    </source>
</evidence>
<evidence type="ECO:0000256" key="8">
    <source>
        <dbReference type="ARBA" id="ARBA00023139"/>
    </source>
</evidence>
<evidence type="ECO:0000256" key="3">
    <source>
        <dbReference type="ARBA" id="ARBA00008725"/>
    </source>
</evidence>
<evidence type="ECO:0000256" key="5">
    <source>
        <dbReference type="ARBA" id="ARBA00022448"/>
    </source>
</evidence>
<dbReference type="SUPFAM" id="SSF53850">
    <property type="entry name" value="Periplasmic binding protein-like II"/>
    <property type="match status" value="1"/>
</dbReference>
<comment type="function">
    <text evidence="1">Part of the ABC transporter complex PstSACB involved in phosphate import.</text>
</comment>
<dbReference type="Gene3D" id="3.40.190.10">
    <property type="entry name" value="Periplasmic binding protein-like II"/>
    <property type="match status" value="2"/>
</dbReference>
<evidence type="ECO:0000256" key="9">
    <source>
        <dbReference type="ARBA" id="ARBA00023288"/>
    </source>
</evidence>
<dbReference type="STRING" id="571932.SAMN05421743_111148"/>
<dbReference type="NCBIfam" id="TIGR02136">
    <property type="entry name" value="ptsS_2"/>
    <property type="match status" value="1"/>
</dbReference>
<dbReference type="InterPro" id="IPR024370">
    <property type="entry name" value="PBP_domain"/>
</dbReference>
<dbReference type="CDD" id="cd13654">
    <property type="entry name" value="PBP2_phosphate_like_2"/>
    <property type="match status" value="1"/>
</dbReference>
<dbReference type="AlphaFoldDB" id="A0A1H4FKH9"/>
<name>A0A1H4FKH9_9BACI</name>
<dbReference type="InterPro" id="IPR050811">
    <property type="entry name" value="Phosphate_ABC_transporter"/>
</dbReference>
<keyword evidence="8 10" id="KW-0564">Palmitate</keyword>
<evidence type="ECO:0000313" key="12">
    <source>
        <dbReference type="EMBL" id="SEA97238.1"/>
    </source>
</evidence>
<dbReference type="FunFam" id="3.40.190.10:FF:000055">
    <property type="entry name" value="Phosphate ABC transporter, phosphate-binding protein"/>
    <property type="match status" value="1"/>
</dbReference>
<keyword evidence="10" id="KW-1003">Cell membrane</keyword>
<reference evidence="12 13" key="1">
    <citation type="submission" date="2016-10" db="EMBL/GenBank/DDBJ databases">
        <authorList>
            <person name="de Groot N.N."/>
        </authorList>
    </citation>
    <scope>NUCLEOTIDE SEQUENCE [LARGE SCALE GENOMIC DNA]</scope>
    <source>
        <strain evidence="12 13">CCM7597</strain>
    </source>
</reference>
<comment type="subunit">
    <text evidence="4 10">The complex is composed of two ATP-binding proteins (PstB), two transmembrane proteins (PstC and PstA) and a solute-binding protein (PstS).</text>
</comment>
<feature type="chain" id="PRO_5027154759" description="Phosphate-binding protein" evidence="10">
    <location>
        <begin position="25"/>
        <end position="321"/>
    </location>
</feature>
<accession>A0A1H4FKH9</accession>
<sequence length="321" mass="35253">MKNFKNFALLSSLVLMLGVLVACGGESGGGENGGSKESVSGSISIDGSSTVFPIMEALTYEYNKKNPEVNVSVNASGSGGGFKKFTKGETDFSNASRPIKEEEKQAAEKNGVEYKELEVAKDGLSVVVSKQNDFVNELSVEDLKKIFTDGNNATKWSDINPEWPDETIKIYSPGHDSGTFDYFNEVVLQDKPMKEGENTTLSEDDNVLVRGIESDPNAIGFFGYAYYKENEDSLKVLGIKDGEGKAVKPTPETIQDGSYTPFSRPLFTYVNMKSYKEKEQVKDFSEYLLKNAGKAAEQVGYVALPEEKYQEQLDALKSEAE</sequence>
<dbReference type="InterPro" id="IPR011862">
    <property type="entry name" value="Phos-bd"/>
</dbReference>
<evidence type="ECO:0000256" key="2">
    <source>
        <dbReference type="ARBA" id="ARBA00004193"/>
    </source>
</evidence>
<evidence type="ECO:0000313" key="13">
    <source>
        <dbReference type="Proteomes" id="UP000198584"/>
    </source>
</evidence>
<dbReference type="Proteomes" id="UP000198584">
    <property type="component" value="Unassembled WGS sequence"/>
</dbReference>
<comment type="similarity">
    <text evidence="3 10">Belongs to the PstS family.</text>
</comment>